<accession>A0A1H3MYA9</accession>
<dbReference type="AlphaFoldDB" id="A0A1H3MYA9"/>
<protein>
    <recommendedName>
        <fullName evidence="5">Conjugal transfer protein</fullName>
    </recommendedName>
</protein>
<sequence>MKNSVLQRGTNATVPIRSARSVATTSDGEELLEAAQEIKREQQVALEAAPIEQTYQQALAVYVQSKFDQVDRIEDRLQNLIDRQQDRLQQAQAAKPGFLARPGTRQTWQSRQAQQQARLQVLHTRLEMVRDIKEGMGIHGPKIEELATRKMRAEHPELASDWDAMREAARRHQALTRKQERERKLAQEQRLGRSHSLSLSRTV</sequence>
<evidence type="ECO:0000256" key="2">
    <source>
        <dbReference type="SAM" id="MobiDB-lite"/>
    </source>
</evidence>
<proteinExistence type="predicted"/>
<dbReference type="Proteomes" id="UP000198640">
    <property type="component" value="Unassembled WGS sequence"/>
</dbReference>
<evidence type="ECO:0008006" key="5">
    <source>
        <dbReference type="Google" id="ProtNLM"/>
    </source>
</evidence>
<feature type="compositionally biased region" description="Basic and acidic residues" evidence="2">
    <location>
        <begin position="177"/>
        <end position="191"/>
    </location>
</feature>
<keyword evidence="4" id="KW-1185">Reference proteome</keyword>
<dbReference type="STRING" id="44576.SAMN05421881_106612"/>
<reference evidence="3 4" key="1">
    <citation type="submission" date="2016-10" db="EMBL/GenBank/DDBJ databases">
        <authorList>
            <person name="de Groot N.N."/>
        </authorList>
    </citation>
    <scope>NUCLEOTIDE SEQUENCE [LARGE SCALE GENOMIC DNA]</scope>
    <source>
        <strain evidence="3 4">Nm1</strain>
    </source>
</reference>
<dbReference type="RefSeq" id="WP_245725210.1">
    <property type="nucleotide sequence ID" value="NZ_FNOY01000066.1"/>
</dbReference>
<evidence type="ECO:0000313" key="3">
    <source>
        <dbReference type="EMBL" id="SDY81707.1"/>
    </source>
</evidence>
<organism evidence="3 4">
    <name type="scientific">Nitrosomonas halophila</name>
    <dbReference type="NCBI Taxonomy" id="44576"/>
    <lineage>
        <taxon>Bacteria</taxon>
        <taxon>Pseudomonadati</taxon>
        <taxon>Pseudomonadota</taxon>
        <taxon>Betaproteobacteria</taxon>
        <taxon>Nitrosomonadales</taxon>
        <taxon>Nitrosomonadaceae</taxon>
        <taxon>Nitrosomonas</taxon>
    </lineage>
</organism>
<feature type="coiled-coil region" evidence="1">
    <location>
        <begin position="63"/>
        <end position="94"/>
    </location>
</feature>
<gene>
    <name evidence="3" type="ORF">SAMN05421881_106612</name>
</gene>
<dbReference type="NCBIfam" id="NF042916">
    <property type="entry name" value="IncP_KfrC_dom"/>
    <property type="match status" value="1"/>
</dbReference>
<feature type="region of interest" description="Disordered" evidence="2">
    <location>
        <begin position="169"/>
        <end position="203"/>
    </location>
</feature>
<evidence type="ECO:0000256" key="1">
    <source>
        <dbReference type="SAM" id="Coils"/>
    </source>
</evidence>
<feature type="compositionally biased region" description="Low complexity" evidence="2">
    <location>
        <begin position="194"/>
        <end position="203"/>
    </location>
</feature>
<dbReference type="InterPro" id="IPR050043">
    <property type="entry name" value="KfrC-like_dom"/>
</dbReference>
<evidence type="ECO:0000313" key="4">
    <source>
        <dbReference type="Proteomes" id="UP000198640"/>
    </source>
</evidence>
<dbReference type="EMBL" id="FNOY01000066">
    <property type="protein sequence ID" value="SDY81707.1"/>
    <property type="molecule type" value="Genomic_DNA"/>
</dbReference>
<name>A0A1H3MYA9_9PROT</name>
<keyword evidence="1" id="KW-0175">Coiled coil</keyword>